<dbReference type="EMBL" id="CP002000">
    <property type="protein sequence ID" value="ADJ44800.1"/>
    <property type="molecule type" value="Genomic_DNA"/>
</dbReference>
<evidence type="ECO:0000256" key="2">
    <source>
        <dbReference type="SAM" id="Phobius"/>
    </source>
</evidence>
<feature type="region of interest" description="Disordered" evidence="1">
    <location>
        <begin position="174"/>
        <end position="263"/>
    </location>
</feature>
<dbReference type="Proteomes" id="UP000000328">
    <property type="component" value="Chromosome"/>
</dbReference>
<dbReference type="eggNOG" id="ENOG50313FX">
    <property type="taxonomic scope" value="Bacteria"/>
</dbReference>
<keyword evidence="2" id="KW-0472">Membrane</keyword>
<feature type="compositionally biased region" description="Basic and acidic residues" evidence="1">
    <location>
        <begin position="178"/>
        <end position="249"/>
    </location>
</feature>
<organism evidence="3 4">
    <name type="scientific">Amycolatopsis mediterranei (strain U-32)</name>
    <dbReference type="NCBI Taxonomy" id="749927"/>
    <lineage>
        <taxon>Bacteria</taxon>
        <taxon>Bacillati</taxon>
        <taxon>Actinomycetota</taxon>
        <taxon>Actinomycetes</taxon>
        <taxon>Pseudonocardiales</taxon>
        <taxon>Pseudonocardiaceae</taxon>
        <taxon>Amycolatopsis</taxon>
    </lineage>
</organism>
<reference evidence="3 4" key="1">
    <citation type="journal article" date="2010" name="Cell Res.">
        <title>Complete genome sequence of the rifamycin SV-producing Amycolatopsis mediterranei U32 revealed its genetic characteristics in phylogeny and metabolism.</title>
        <authorList>
            <person name="Zhao W."/>
            <person name="Zhong Y."/>
            <person name="Yuan H."/>
            <person name="Wang J."/>
            <person name="Zheng H."/>
            <person name="Wang Y."/>
            <person name="Cen X."/>
            <person name="Xu F."/>
            <person name="Bai J."/>
            <person name="Han X."/>
            <person name="Lu G."/>
            <person name="Zhu Y."/>
            <person name="Shao Z."/>
            <person name="Yan H."/>
            <person name="Li C."/>
            <person name="Peng N."/>
            <person name="Zhang Z."/>
            <person name="Zhang Y."/>
            <person name="Lin W."/>
            <person name="Fan Y."/>
            <person name="Qin Z."/>
            <person name="Hu Y."/>
            <person name="Zhu B."/>
            <person name="Wang S."/>
            <person name="Ding X."/>
            <person name="Zhao G.P."/>
        </authorList>
    </citation>
    <scope>NUCLEOTIDE SEQUENCE [LARGE SCALE GENOMIC DNA]</scope>
    <source>
        <strain evidence="4">U-32</strain>
    </source>
</reference>
<feature type="transmembrane region" description="Helical" evidence="2">
    <location>
        <begin position="6"/>
        <end position="25"/>
    </location>
</feature>
<dbReference type="HOGENOM" id="CLU_101008_0_0_11"/>
<keyword evidence="2" id="KW-0812">Transmembrane</keyword>
<dbReference type="RefSeq" id="WP_013224872.1">
    <property type="nucleotide sequence ID" value="NC_014318.1"/>
</dbReference>
<proteinExistence type="predicted"/>
<gene>
    <name evidence="3" type="ordered locus">AMED_3007</name>
</gene>
<dbReference type="GeneID" id="92877267"/>
<dbReference type="KEGG" id="amd:AMED_3007"/>
<evidence type="ECO:0000313" key="3">
    <source>
        <dbReference type="EMBL" id="ADJ44800.1"/>
    </source>
</evidence>
<protein>
    <submittedName>
        <fullName evidence="3">Putative secreted protein</fullName>
    </submittedName>
</protein>
<keyword evidence="2" id="KW-1133">Transmembrane helix</keyword>
<dbReference type="OrthoDB" id="7502542at2"/>
<evidence type="ECO:0000313" key="4">
    <source>
        <dbReference type="Proteomes" id="UP000000328"/>
    </source>
</evidence>
<dbReference type="PATRIC" id="fig|749927.5.peg.3103"/>
<sequence length="263" mass="30541">MPTWLIVLIVVVAVAVLGAVIWLVTQEMQRKRLQQRFGPEYDRAVAEKDSPRAAQRELAERERRHKELDIRPLSASARERYAREWAQVQEKFVDQPSAAVAEADQLLNSLMAERGYPTEGYEQQVADLSVRHAKTLEHYRAAHTTQQKRDGASTEDLRDAMVRYRTVFEDLLTDGADDEQHDHHDRRNGHDHGGHDRDGDRAEQRAANRRDTGRDDSNRHETGRHDTERHDTERHDTERHDTDRHETERQASANPRTEWNGGR</sequence>
<accession>A0A0H3D2D7</accession>
<evidence type="ECO:0000256" key="1">
    <source>
        <dbReference type="SAM" id="MobiDB-lite"/>
    </source>
</evidence>
<name>A0A0H3D2D7_AMYMU</name>
<dbReference type="AlphaFoldDB" id="A0A0H3D2D7"/>